<proteinExistence type="predicted"/>
<dbReference type="AlphaFoldDB" id="A5ZUL0"/>
<gene>
    <name evidence="1" type="ORF">RUMOBE_02696</name>
</gene>
<dbReference type="EMBL" id="AAVO02000012">
    <property type="protein sequence ID" value="EDM86791.1"/>
    <property type="molecule type" value="Genomic_DNA"/>
</dbReference>
<reference evidence="1 2" key="1">
    <citation type="submission" date="2007-03" db="EMBL/GenBank/DDBJ databases">
        <authorList>
            <person name="Fulton L."/>
            <person name="Clifton S."/>
            <person name="Fulton B."/>
            <person name="Xu J."/>
            <person name="Minx P."/>
            <person name="Pepin K.H."/>
            <person name="Johnson M."/>
            <person name="Thiruvilangam P."/>
            <person name="Bhonagiri V."/>
            <person name="Nash W.E."/>
            <person name="Mardis E.R."/>
            <person name="Wilson R.K."/>
        </authorList>
    </citation>
    <scope>NUCLEOTIDE SEQUENCE [LARGE SCALE GENOMIC DNA]</scope>
    <source>
        <strain evidence="1 2">ATCC 29174</strain>
    </source>
</reference>
<dbReference type="HOGENOM" id="CLU_3005022_0_0_9"/>
<sequence>MQEKAPMPINTAAIRFESFLFISLLHFFLFKYCQILSIETMITQQILHCKHYTILV</sequence>
<accession>A5ZUL0</accession>
<reference evidence="1 2" key="2">
    <citation type="submission" date="2007-04" db="EMBL/GenBank/DDBJ databases">
        <title>Draft genome sequence of Ruminococcus obeum (ATCC 29174).</title>
        <authorList>
            <person name="Sudarsanam P."/>
            <person name="Ley R."/>
            <person name="Guruge J."/>
            <person name="Turnbaugh P.J."/>
            <person name="Mahowald M."/>
            <person name="Liep D."/>
            <person name="Gordon J."/>
        </authorList>
    </citation>
    <scope>NUCLEOTIDE SEQUENCE [LARGE SCALE GENOMIC DNA]</scope>
    <source>
        <strain evidence="1 2">ATCC 29174</strain>
    </source>
</reference>
<name>A5ZUL0_9FIRM</name>
<protein>
    <submittedName>
        <fullName evidence="1">Uncharacterized protein</fullName>
    </submittedName>
</protein>
<organism evidence="1 2">
    <name type="scientific">Blautia obeum ATCC 29174</name>
    <dbReference type="NCBI Taxonomy" id="411459"/>
    <lineage>
        <taxon>Bacteria</taxon>
        <taxon>Bacillati</taxon>
        <taxon>Bacillota</taxon>
        <taxon>Clostridia</taxon>
        <taxon>Lachnospirales</taxon>
        <taxon>Lachnospiraceae</taxon>
        <taxon>Blautia</taxon>
    </lineage>
</organism>
<dbReference type="Proteomes" id="UP000006002">
    <property type="component" value="Unassembled WGS sequence"/>
</dbReference>
<evidence type="ECO:0000313" key="1">
    <source>
        <dbReference type="EMBL" id="EDM86791.1"/>
    </source>
</evidence>
<comment type="caution">
    <text evidence="1">The sequence shown here is derived from an EMBL/GenBank/DDBJ whole genome shotgun (WGS) entry which is preliminary data.</text>
</comment>
<evidence type="ECO:0000313" key="2">
    <source>
        <dbReference type="Proteomes" id="UP000006002"/>
    </source>
</evidence>